<feature type="transmembrane region" description="Helical" evidence="1">
    <location>
        <begin position="338"/>
        <end position="359"/>
    </location>
</feature>
<dbReference type="STRING" id="1817756.A2140_08730"/>
<dbReference type="NCBIfam" id="TIGR00277">
    <property type="entry name" value="HDIG"/>
    <property type="match status" value="1"/>
</dbReference>
<dbReference type="SMART" id="SM00471">
    <property type="entry name" value="HDc"/>
    <property type="match status" value="1"/>
</dbReference>
<dbReference type="InterPro" id="IPR003607">
    <property type="entry name" value="HD/PDEase_dom"/>
</dbReference>
<keyword evidence="1" id="KW-1133">Transmembrane helix</keyword>
<dbReference type="PROSITE" id="PS51832">
    <property type="entry name" value="HD_GYP"/>
    <property type="match status" value="1"/>
</dbReference>
<dbReference type="Gene3D" id="1.10.3210.10">
    <property type="entry name" value="Hypothetical protein af1432"/>
    <property type="match status" value="1"/>
</dbReference>
<dbReference type="Proteomes" id="UP000178379">
    <property type="component" value="Unassembled WGS sequence"/>
</dbReference>
<dbReference type="PANTHER" id="PTHR43155:SF2">
    <property type="entry name" value="CYCLIC DI-GMP PHOSPHODIESTERASE PA4108"/>
    <property type="match status" value="1"/>
</dbReference>
<comment type="caution">
    <text evidence="3">The sequence shown here is derived from an EMBL/GenBank/DDBJ whole genome shotgun (WGS) entry which is preliminary data.</text>
</comment>
<feature type="domain" description="HD-GYP" evidence="2">
    <location>
        <begin position="153"/>
        <end position="349"/>
    </location>
</feature>
<dbReference type="InterPro" id="IPR021812">
    <property type="entry name" value="DUF3391"/>
</dbReference>
<accession>A0A1F6T8U7</accession>
<dbReference type="InterPro" id="IPR006675">
    <property type="entry name" value="HDIG_dom"/>
</dbReference>
<protein>
    <recommendedName>
        <fullName evidence="2">HD-GYP domain-containing protein</fullName>
    </recommendedName>
</protein>
<dbReference type="PANTHER" id="PTHR43155">
    <property type="entry name" value="CYCLIC DI-GMP PHOSPHODIESTERASE PA4108-RELATED"/>
    <property type="match status" value="1"/>
</dbReference>
<dbReference type="EMBL" id="MFSQ01000008">
    <property type="protein sequence ID" value="OGI41540.1"/>
    <property type="molecule type" value="Genomic_DNA"/>
</dbReference>
<evidence type="ECO:0000313" key="3">
    <source>
        <dbReference type="EMBL" id="OGI41540.1"/>
    </source>
</evidence>
<reference evidence="3 4" key="1">
    <citation type="journal article" date="2016" name="Nat. Commun.">
        <title>Thousands of microbial genomes shed light on interconnected biogeochemical processes in an aquifer system.</title>
        <authorList>
            <person name="Anantharaman K."/>
            <person name="Brown C.T."/>
            <person name="Hug L.A."/>
            <person name="Sharon I."/>
            <person name="Castelle C.J."/>
            <person name="Probst A.J."/>
            <person name="Thomas B.C."/>
            <person name="Singh A."/>
            <person name="Wilkins M.J."/>
            <person name="Karaoz U."/>
            <person name="Brodie E.L."/>
            <person name="Williams K.H."/>
            <person name="Hubbard S.S."/>
            <person name="Banfield J.F."/>
        </authorList>
    </citation>
    <scope>NUCLEOTIDE SEQUENCE [LARGE SCALE GENOMIC DNA]</scope>
</reference>
<dbReference type="CDD" id="cd00077">
    <property type="entry name" value="HDc"/>
    <property type="match status" value="1"/>
</dbReference>
<organism evidence="3 4">
    <name type="scientific">Candidatus Muproteobacteria bacterium RBG_16_62_13</name>
    <dbReference type="NCBI Taxonomy" id="1817756"/>
    <lineage>
        <taxon>Bacteria</taxon>
        <taxon>Pseudomonadati</taxon>
        <taxon>Pseudomonadota</taxon>
        <taxon>Candidatus Muproteobacteria</taxon>
    </lineage>
</organism>
<keyword evidence="1" id="KW-0812">Transmembrane</keyword>
<dbReference type="InterPro" id="IPR037522">
    <property type="entry name" value="HD_GYP_dom"/>
</dbReference>
<evidence type="ECO:0000256" key="1">
    <source>
        <dbReference type="SAM" id="Phobius"/>
    </source>
</evidence>
<keyword evidence="1" id="KW-0472">Membrane</keyword>
<sequence>MYVAELDRPWRETPFLFQGFEIQDEEVLTQLRALCQYVYVLEEGESAASIRDSKPRTTPAVPLKTAAPNFSLARSPTAPAIEAPSLEILKKHGPGQHYTPRYRDQTGIEQEMPAARELVTRTRQTVYQMMEDARLGHSLDVAGAKQVVADTVDSILRNPDALACLIQMKKRDEYTALHSLRVSVLALTFGRHLDFSREHLELLGLGALMHDIGKMKVPTEILNKPGRLTPEEYEIVKRHVPYGVEILEAMPEIPRASIEVARSHHERYAGHGYANGLKGDNIGLFGSIGAIVDCYDALTSDRSYHTGMPAYDALSLMYSGRRQDFHPELVEQFIQCMGIFPIGSVVELSTGGVGVVVSVNRKRRLRPRVALVLTPEKQPIRPAQMVDLMESTIGGDIEIRHVLPQGSFDINPIEYLPLSA</sequence>
<dbReference type="Pfam" id="PF13487">
    <property type="entry name" value="HD_5"/>
    <property type="match status" value="1"/>
</dbReference>
<dbReference type="AlphaFoldDB" id="A0A1F6T8U7"/>
<dbReference type="Pfam" id="PF11871">
    <property type="entry name" value="DUF3391"/>
    <property type="match status" value="1"/>
</dbReference>
<proteinExistence type="predicted"/>
<name>A0A1F6T8U7_9PROT</name>
<dbReference type="GO" id="GO:0008081">
    <property type="term" value="F:phosphoric diester hydrolase activity"/>
    <property type="evidence" value="ECO:0007669"/>
    <property type="project" value="UniProtKB-ARBA"/>
</dbReference>
<evidence type="ECO:0000313" key="4">
    <source>
        <dbReference type="Proteomes" id="UP000178379"/>
    </source>
</evidence>
<dbReference type="SUPFAM" id="SSF109604">
    <property type="entry name" value="HD-domain/PDEase-like"/>
    <property type="match status" value="1"/>
</dbReference>
<gene>
    <name evidence="3" type="ORF">A2140_08730</name>
</gene>
<evidence type="ECO:0000259" key="2">
    <source>
        <dbReference type="PROSITE" id="PS51832"/>
    </source>
</evidence>